<comment type="caution">
    <text evidence="1">The sequence shown here is derived from an EMBL/GenBank/DDBJ whole genome shotgun (WGS) entry which is preliminary data.</text>
</comment>
<keyword evidence="2" id="KW-1185">Reference proteome</keyword>
<evidence type="ECO:0000313" key="2">
    <source>
        <dbReference type="Proteomes" id="UP001187346"/>
    </source>
</evidence>
<dbReference type="EMBL" id="JAWMAJ010000009">
    <property type="protein sequence ID" value="MDV7215189.1"/>
    <property type="molecule type" value="Genomic_DNA"/>
</dbReference>
<protein>
    <submittedName>
        <fullName evidence="1">Uncharacterized protein</fullName>
    </submittedName>
</protein>
<organism evidence="1 2">
    <name type="scientific">Streptomyces prunicolor</name>
    <dbReference type="NCBI Taxonomy" id="67348"/>
    <lineage>
        <taxon>Bacteria</taxon>
        <taxon>Bacillati</taxon>
        <taxon>Actinomycetota</taxon>
        <taxon>Actinomycetes</taxon>
        <taxon>Kitasatosporales</taxon>
        <taxon>Streptomycetaceae</taxon>
        <taxon>Streptomyces</taxon>
    </lineage>
</organism>
<sequence>MARAGSGVALLMAWRGSGAGGEVWIGYQTAGPVVFAVLPAAATPTPKT</sequence>
<evidence type="ECO:0000313" key="1">
    <source>
        <dbReference type="EMBL" id="MDV7215189.1"/>
    </source>
</evidence>
<dbReference type="Proteomes" id="UP001187346">
    <property type="component" value="Unassembled WGS sequence"/>
</dbReference>
<name>A0ABU4F3L2_9ACTN</name>
<proteinExistence type="predicted"/>
<gene>
    <name evidence="1" type="ORF">R5A26_04410</name>
</gene>
<accession>A0ABU4F3L2</accession>
<dbReference type="RefSeq" id="WP_317770131.1">
    <property type="nucleotide sequence ID" value="NZ_JAWMAJ010000009.1"/>
</dbReference>
<reference evidence="1 2" key="1">
    <citation type="submission" date="2023-10" db="EMBL/GenBank/DDBJ databases">
        <title>Characterization of rhizosphere-enriched actinobacteria from wheat plants lab-grown on chernevaya soil.</title>
        <authorList>
            <person name="Tikhonova E.N."/>
            <person name="Konopkin A."/>
            <person name="Kravchenko I.K."/>
        </authorList>
    </citation>
    <scope>NUCLEOTIDE SEQUENCE [LARGE SCALE GENOMIC DNA]</scope>
    <source>
        <strain evidence="1 2">RR29</strain>
    </source>
</reference>